<evidence type="ECO:0000313" key="2">
    <source>
        <dbReference type="Proteomes" id="UP000216438"/>
    </source>
</evidence>
<dbReference type="Pfam" id="PF09907">
    <property type="entry name" value="HigB_toxin"/>
    <property type="match status" value="1"/>
</dbReference>
<accession>A0A249E1R2</accession>
<name>A0A249E1R2_9ENTR</name>
<organism evidence="1 2">
    <name type="scientific">Candidatus Hamiltonella defensa</name>
    <name type="common">Bemisia tabaci</name>
    <dbReference type="NCBI Taxonomy" id="672795"/>
    <lineage>
        <taxon>Bacteria</taxon>
        <taxon>Pseudomonadati</taxon>
        <taxon>Pseudomonadota</taxon>
        <taxon>Gammaproteobacteria</taxon>
        <taxon>Enterobacterales</taxon>
        <taxon>Enterobacteriaceae</taxon>
        <taxon>aphid secondary symbionts</taxon>
        <taxon>Candidatus Williamhamiltonella</taxon>
    </lineage>
</organism>
<dbReference type="GO" id="GO:0004519">
    <property type="term" value="F:endonuclease activity"/>
    <property type="evidence" value="ECO:0007669"/>
    <property type="project" value="InterPro"/>
</dbReference>
<dbReference type="RefSeq" id="WP_016858021.1">
    <property type="nucleotide sequence ID" value="NZ_CP016303.1"/>
</dbReference>
<gene>
    <name evidence="1" type="ORF">BA171_08175</name>
</gene>
<sequence>MHVISKEPFEVAYRKYGRDSYAIVSTYRSLKENNFKNPDELKNLFPSLDKFKYREKWWVIDIGENNLRLIVYINFINKRIYVKHIVTHSEYEKLNKYYRENKE</sequence>
<evidence type="ECO:0000313" key="1">
    <source>
        <dbReference type="EMBL" id="ASX26952.1"/>
    </source>
</evidence>
<dbReference type="GO" id="GO:0110001">
    <property type="term" value="C:toxin-antitoxin complex"/>
    <property type="evidence" value="ECO:0007669"/>
    <property type="project" value="InterPro"/>
</dbReference>
<dbReference type="GO" id="GO:0003723">
    <property type="term" value="F:RNA binding"/>
    <property type="evidence" value="ECO:0007669"/>
    <property type="project" value="InterPro"/>
</dbReference>
<reference evidence="2" key="1">
    <citation type="submission" date="2016-06" db="EMBL/GenBank/DDBJ databases">
        <authorList>
            <person name="Chen W."/>
            <person name="Hasegawa D.K."/>
        </authorList>
    </citation>
    <scope>NUCLEOTIDE SEQUENCE [LARGE SCALE GENOMIC DNA]</scope>
    <source>
        <strain evidence="2">MEAM1</strain>
    </source>
</reference>
<dbReference type="AlphaFoldDB" id="A0A249E1R2"/>
<dbReference type="Proteomes" id="UP000216438">
    <property type="component" value="Chromosome"/>
</dbReference>
<proteinExistence type="predicted"/>
<protein>
    <submittedName>
        <fullName evidence="1">Cytoplasmic protein</fullName>
    </submittedName>
</protein>
<dbReference type="InterPro" id="IPR018669">
    <property type="entry name" value="Toxin_HigB"/>
</dbReference>
<reference evidence="1 2" key="2">
    <citation type="submission" date="2017-09" db="EMBL/GenBank/DDBJ databases">
        <title>The genome of whitefly Bemisia tabaci, a global crop pest, provides novel insights into virus transmission, host adaptation and insecticide resistance.</title>
        <authorList>
            <person name="Kaur N."/>
            <person name="Kliot A."/>
            <person name="Pinheiro P.V."/>
            <person name="Luan J."/>
            <person name="Zheng Y."/>
            <person name="Liu W."/>
            <person name="Sun H."/>
            <person name="Yang X."/>
            <person name="Xu Y."/>
            <person name="Luo Y."/>
            <person name="Kruse A."/>
            <person name="Fisher T.W."/>
            <person name="Nelson D.R."/>
            <person name="Elimelech M."/>
            <person name="MacCoss M."/>
            <person name="Johnson R."/>
            <person name="Cohen E."/>
            <person name="Hunter W.B."/>
            <person name="Brown J.K."/>
            <person name="Jander G."/>
            <person name="Cilia M."/>
            <person name="Douglas A.E."/>
            <person name="Ghanim M."/>
            <person name="Simmons A.M."/>
            <person name="Wintermantel W.M."/>
            <person name="Ling K.-S."/>
            <person name="Fei Z."/>
        </authorList>
    </citation>
    <scope>NUCLEOTIDE SEQUENCE [LARGE SCALE GENOMIC DNA]</scope>
    <source>
        <strain evidence="1 2">MEAM1</strain>
    </source>
</reference>
<dbReference type="EMBL" id="CP016303">
    <property type="protein sequence ID" value="ASX26952.1"/>
    <property type="molecule type" value="Genomic_DNA"/>
</dbReference>
<dbReference type="OrthoDB" id="9799912at2"/>